<accession>A0A1Y3EFV4</accession>
<comment type="similarity">
    <text evidence="7">Belongs to the CDP-alcohol phosphatidyltransferase class-II family.</text>
</comment>
<keyword evidence="3" id="KW-0677">Repeat</keyword>
<evidence type="ECO:0000313" key="9">
    <source>
        <dbReference type="Proteomes" id="UP000243006"/>
    </source>
</evidence>
<keyword evidence="7" id="KW-0496">Mitochondrion</keyword>
<comment type="caution">
    <text evidence="8">The sequence shown here is derived from an EMBL/GenBank/DDBJ whole genome shotgun (WGS) entry which is preliminary data.</text>
</comment>
<keyword evidence="2 7" id="KW-0808">Transferase</keyword>
<evidence type="ECO:0000256" key="3">
    <source>
        <dbReference type="ARBA" id="ARBA00022737"/>
    </source>
</evidence>
<reference evidence="8 9" key="1">
    <citation type="submission" date="2015-04" db="EMBL/GenBank/DDBJ databases">
        <title>Draft genome of the roundworm Trichinella nativa.</title>
        <authorList>
            <person name="Mitreva M."/>
        </authorList>
    </citation>
    <scope>NUCLEOTIDE SEQUENCE [LARGE SCALE GENOMIC DNA]</scope>
    <source>
        <strain evidence="8 9">ISS45</strain>
    </source>
</reference>
<dbReference type="EMBL" id="LVZM01017030">
    <property type="protein sequence ID" value="OUC42707.1"/>
    <property type="molecule type" value="Genomic_DNA"/>
</dbReference>
<dbReference type="EC" id="2.7.8.5" evidence="7"/>
<dbReference type="PANTHER" id="PTHR12586:SF1">
    <property type="entry name" value="CDP-DIACYLGLYCEROL--GLYCEROL-3-PHOSPHATE 3-PHOSPHATIDYLTRANSFERASE, MITOCHONDRIAL"/>
    <property type="match status" value="1"/>
</dbReference>
<protein>
    <recommendedName>
        <fullName evidence="7">CDP-diacylglycerol--glycerol-3-phosphate 3-phosphatidyltransferase</fullName>
        <ecNumber evidence="7">2.7.8.5</ecNumber>
    </recommendedName>
</protein>
<keyword evidence="4 7" id="KW-0443">Lipid metabolism</keyword>
<dbReference type="GO" id="GO:0005524">
    <property type="term" value="F:ATP binding"/>
    <property type="evidence" value="ECO:0007669"/>
    <property type="project" value="UniProtKB-KW"/>
</dbReference>
<evidence type="ECO:0000256" key="4">
    <source>
        <dbReference type="ARBA" id="ARBA00023098"/>
    </source>
</evidence>
<dbReference type="GO" id="GO:0032049">
    <property type="term" value="P:cardiolipin biosynthetic process"/>
    <property type="evidence" value="ECO:0007669"/>
    <property type="project" value="InterPro"/>
</dbReference>
<dbReference type="Gene3D" id="3.30.870.10">
    <property type="entry name" value="Endonuclease Chain A"/>
    <property type="match status" value="1"/>
</dbReference>
<dbReference type="SUPFAM" id="SSF56024">
    <property type="entry name" value="Phospholipase D/nuclease"/>
    <property type="match status" value="1"/>
</dbReference>
<sequence>MSFGPALYFFVYKQWYLRGIVSWYKSTYTVWRPDNSHVDYMRNPNDYPPPYLTVVAAKEKNMKEVGVMESIPTFKIRGNNVKIIESPAQFYEQLIVLVSQSRYRVTLCSLYIGTGEMERDLIASLRKAMNANESLKVDILLDFNRARRGNENSCTMLSSLKHDYDYRVNVALFHSPMLRGPLKKLLSERVNEILGVQHMKVYLFDNFVLISGYTFF</sequence>
<organism evidence="8 9">
    <name type="scientific">Trichinella nativa</name>
    <dbReference type="NCBI Taxonomy" id="6335"/>
    <lineage>
        <taxon>Eukaryota</taxon>
        <taxon>Metazoa</taxon>
        <taxon>Ecdysozoa</taxon>
        <taxon>Nematoda</taxon>
        <taxon>Enoplea</taxon>
        <taxon>Dorylaimia</taxon>
        <taxon>Trichinellida</taxon>
        <taxon>Trichinellidae</taxon>
        <taxon>Trichinella</taxon>
    </lineage>
</organism>
<comment type="subcellular location">
    <subcellularLocation>
        <location evidence="7">Mitochondrion</location>
    </subcellularLocation>
</comment>
<evidence type="ECO:0000256" key="2">
    <source>
        <dbReference type="ARBA" id="ARBA00022679"/>
    </source>
</evidence>
<dbReference type="PANTHER" id="PTHR12586">
    <property type="entry name" value="CDP-DIACYLGLYCEROL--SERINE O-PHOSPHATIDYLTRANSFERASE"/>
    <property type="match status" value="1"/>
</dbReference>
<evidence type="ECO:0000256" key="5">
    <source>
        <dbReference type="ARBA" id="ARBA00023209"/>
    </source>
</evidence>
<dbReference type="GO" id="GO:0008444">
    <property type="term" value="F:CDP-diacylglycerol-glycerol-3-phosphate 3-phosphatidyltransferase activity"/>
    <property type="evidence" value="ECO:0007669"/>
    <property type="project" value="UniProtKB-EC"/>
</dbReference>
<keyword evidence="7" id="KW-0547">Nucleotide-binding</keyword>
<comment type="pathway">
    <text evidence="7">Phospholipid metabolism; phosphatidylglycerol biosynthesis; phosphatidylglycerol from CDP-diacylglycerol: step 1/2.</text>
</comment>
<proteinExistence type="inferred from homology"/>
<evidence type="ECO:0000256" key="7">
    <source>
        <dbReference type="RuleBase" id="RU365024"/>
    </source>
</evidence>
<dbReference type="UniPathway" id="UPA00084">
    <property type="reaction ID" value="UER00503"/>
</dbReference>
<keyword evidence="6 7" id="KW-1208">Phospholipid metabolism</keyword>
<dbReference type="AlphaFoldDB" id="A0A1Y3EFV4"/>
<evidence type="ECO:0000313" key="8">
    <source>
        <dbReference type="EMBL" id="OUC42707.1"/>
    </source>
</evidence>
<gene>
    <name evidence="8" type="ORF">D917_10279</name>
</gene>
<name>A0A1Y3EFV4_9BILA</name>
<keyword evidence="7" id="KW-0067">ATP-binding</keyword>
<evidence type="ECO:0000256" key="1">
    <source>
        <dbReference type="ARBA" id="ARBA00022516"/>
    </source>
</evidence>
<comment type="function">
    <text evidence="7">Functions in the biosynthesis of the anionic phospholipids phosphatidylglycerol and cardiolipin.</text>
</comment>
<dbReference type="InterPro" id="IPR016270">
    <property type="entry name" value="PGS1"/>
</dbReference>
<keyword evidence="5 7" id="KW-0594">Phospholipid biosynthesis</keyword>
<dbReference type="GO" id="GO:0005739">
    <property type="term" value="C:mitochondrion"/>
    <property type="evidence" value="ECO:0007669"/>
    <property type="project" value="UniProtKB-SubCell"/>
</dbReference>
<evidence type="ECO:0000256" key="6">
    <source>
        <dbReference type="ARBA" id="ARBA00023264"/>
    </source>
</evidence>
<dbReference type="Proteomes" id="UP000243006">
    <property type="component" value="Unassembled WGS sequence"/>
</dbReference>
<keyword evidence="1 7" id="KW-0444">Lipid biosynthesis</keyword>
<comment type="catalytic activity">
    <reaction evidence="7">
        <text>a CDP-1,2-diacyl-sn-glycerol + sn-glycerol 3-phosphate = a 1,2-diacyl-sn-glycero-3-phospho-(1'-sn-glycero-3'-phosphate) + CMP + H(+)</text>
        <dbReference type="Rhea" id="RHEA:12593"/>
        <dbReference type="ChEBI" id="CHEBI:15378"/>
        <dbReference type="ChEBI" id="CHEBI:57597"/>
        <dbReference type="ChEBI" id="CHEBI:58332"/>
        <dbReference type="ChEBI" id="CHEBI:60110"/>
        <dbReference type="ChEBI" id="CHEBI:60377"/>
        <dbReference type="EC" id="2.7.8.5"/>
    </reaction>
</comment>